<evidence type="ECO:0000313" key="2">
    <source>
        <dbReference type="EMBL" id="RKH59952.1"/>
    </source>
</evidence>
<name>A0A3A8Q4V9_9BACT</name>
<dbReference type="RefSeq" id="WP_120643897.1">
    <property type="nucleotide sequence ID" value="NZ_RAWB01000124.1"/>
</dbReference>
<protein>
    <submittedName>
        <fullName evidence="2">Uncharacterized protein</fullName>
    </submittedName>
</protein>
<organism evidence="2 3">
    <name type="scientific">Corallococcus llansteffanensis</name>
    <dbReference type="NCBI Taxonomy" id="2316731"/>
    <lineage>
        <taxon>Bacteria</taxon>
        <taxon>Pseudomonadati</taxon>
        <taxon>Myxococcota</taxon>
        <taxon>Myxococcia</taxon>
        <taxon>Myxococcales</taxon>
        <taxon>Cystobacterineae</taxon>
        <taxon>Myxococcaceae</taxon>
        <taxon>Corallococcus</taxon>
    </lineage>
</organism>
<proteinExistence type="predicted"/>
<reference evidence="3" key="1">
    <citation type="submission" date="2018-09" db="EMBL/GenBank/DDBJ databases">
        <authorList>
            <person name="Livingstone P.G."/>
            <person name="Whitworth D.E."/>
        </authorList>
    </citation>
    <scope>NUCLEOTIDE SEQUENCE [LARGE SCALE GENOMIC DNA]</scope>
    <source>
        <strain evidence="3">CA051B</strain>
    </source>
</reference>
<feature type="signal peptide" evidence="1">
    <location>
        <begin position="1"/>
        <end position="27"/>
    </location>
</feature>
<gene>
    <name evidence="2" type="ORF">D7V93_14040</name>
</gene>
<keyword evidence="1" id="KW-0732">Signal</keyword>
<evidence type="ECO:0000256" key="1">
    <source>
        <dbReference type="SAM" id="SignalP"/>
    </source>
</evidence>
<sequence length="165" mass="17102">MRIRVLFPLCITGLVLACATQSRTSNADPAALSDGTLVESCTTPPTPPTDAGVVVDITADAEGKVHFSSKTVRVDPGQTVTFVSNVNQDRCIGVSDYAIFAGDVTGPLLVSACTSASWTLLASDASKQYQLWACATTGDCSKCTQPQGVKETINGTLEVTGRGGD</sequence>
<dbReference type="EMBL" id="RAWB01000124">
    <property type="protein sequence ID" value="RKH59952.1"/>
    <property type="molecule type" value="Genomic_DNA"/>
</dbReference>
<comment type="caution">
    <text evidence="2">The sequence shown here is derived from an EMBL/GenBank/DDBJ whole genome shotgun (WGS) entry which is preliminary data.</text>
</comment>
<accession>A0A3A8Q4V9</accession>
<keyword evidence="3" id="KW-1185">Reference proteome</keyword>
<dbReference type="AlphaFoldDB" id="A0A3A8Q4V9"/>
<feature type="chain" id="PRO_5017466583" evidence="1">
    <location>
        <begin position="28"/>
        <end position="165"/>
    </location>
</feature>
<evidence type="ECO:0000313" key="3">
    <source>
        <dbReference type="Proteomes" id="UP000272888"/>
    </source>
</evidence>
<dbReference type="PROSITE" id="PS51257">
    <property type="entry name" value="PROKAR_LIPOPROTEIN"/>
    <property type="match status" value="1"/>
</dbReference>
<dbReference type="Proteomes" id="UP000272888">
    <property type="component" value="Unassembled WGS sequence"/>
</dbReference>